<dbReference type="InterPro" id="IPR007016">
    <property type="entry name" value="O-antigen_ligase-rel_domated"/>
</dbReference>
<comment type="caution">
    <text evidence="7">The sequence shown here is derived from an EMBL/GenBank/DDBJ whole genome shotgun (WGS) entry which is preliminary data.</text>
</comment>
<protein>
    <submittedName>
        <fullName evidence="7">O-antigen ligase domain-containing protein</fullName>
    </submittedName>
</protein>
<dbReference type="GO" id="GO:0016020">
    <property type="term" value="C:membrane"/>
    <property type="evidence" value="ECO:0007669"/>
    <property type="project" value="UniProtKB-SubCell"/>
</dbReference>
<feature type="transmembrane region" description="Helical" evidence="5">
    <location>
        <begin position="163"/>
        <end position="187"/>
    </location>
</feature>
<evidence type="ECO:0000256" key="2">
    <source>
        <dbReference type="ARBA" id="ARBA00022692"/>
    </source>
</evidence>
<gene>
    <name evidence="7" type="ORF">ENH87_14995</name>
</gene>
<accession>A0A831QNX6</accession>
<dbReference type="AlphaFoldDB" id="A0A831QNX6"/>
<keyword evidence="4 5" id="KW-0472">Membrane</keyword>
<organism evidence="7">
    <name type="scientific">Pricia antarctica</name>
    <dbReference type="NCBI Taxonomy" id="641691"/>
    <lineage>
        <taxon>Bacteria</taxon>
        <taxon>Pseudomonadati</taxon>
        <taxon>Bacteroidota</taxon>
        <taxon>Flavobacteriia</taxon>
        <taxon>Flavobacteriales</taxon>
        <taxon>Flavobacteriaceae</taxon>
        <taxon>Pricia</taxon>
    </lineage>
</organism>
<reference evidence="7" key="1">
    <citation type="journal article" date="2020" name="mSystems">
        <title>Genome- and Community-Level Interaction Insights into Carbon Utilization and Element Cycling Functions of Hydrothermarchaeota in Hydrothermal Sediment.</title>
        <authorList>
            <person name="Zhou Z."/>
            <person name="Liu Y."/>
            <person name="Xu W."/>
            <person name="Pan J."/>
            <person name="Luo Z.H."/>
            <person name="Li M."/>
        </authorList>
    </citation>
    <scope>NUCLEOTIDE SEQUENCE [LARGE SCALE GENOMIC DNA]</scope>
    <source>
        <strain evidence="7">HyVt-345</strain>
    </source>
</reference>
<feature type="transmembrane region" description="Helical" evidence="5">
    <location>
        <begin position="56"/>
        <end position="74"/>
    </location>
</feature>
<sequence length="380" mass="43396">MKNILKYTILGLFILNLPEIGLAILGSTVGGLLSYFSFILLGVYYVFFLRGKPNLWLLYIGLAYFIISGFQMYNGVEKDFLIEVAKYLILVLFGNSFFKEISRKEMLLFLLIGSITVILNAFVFPDNYGRYSGFYLNPNAAGFITIIGYCLSYSMKNKRLKTFYQVIFTLAGILTFSRTFVLLWLLTNLIALKINLKNLRVLGLGIVLITIIFTFGEILNLGGQRYEIFKAVLNSDDSAPAASGIEKDSRTETWALFYDEIFLHPFFGDGYGKFQGGGIHRIGPHNTYILIAGEAGIFPLLLFIIFTLYLCYSSYKIFDKDPSCFFISVVLILYLSTSHTYFNSFIKLSITLFLYNRLLEVQNNQSYIKEKNSDIYNKRL</sequence>
<evidence type="ECO:0000256" key="1">
    <source>
        <dbReference type="ARBA" id="ARBA00004141"/>
    </source>
</evidence>
<comment type="subcellular location">
    <subcellularLocation>
        <location evidence="1">Membrane</location>
        <topology evidence="1">Multi-pass membrane protein</topology>
    </subcellularLocation>
</comment>
<keyword evidence="3 5" id="KW-1133">Transmembrane helix</keyword>
<feature type="transmembrane region" description="Helical" evidence="5">
    <location>
        <begin position="32"/>
        <end position="49"/>
    </location>
</feature>
<evidence type="ECO:0000256" key="4">
    <source>
        <dbReference type="ARBA" id="ARBA00023136"/>
    </source>
</evidence>
<evidence type="ECO:0000259" key="6">
    <source>
        <dbReference type="Pfam" id="PF04932"/>
    </source>
</evidence>
<name>A0A831QNX6_9FLAO</name>
<feature type="transmembrane region" description="Helical" evidence="5">
    <location>
        <begin position="131"/>
        <end position="151"/>
    </location>
</feature>
<feature type="transmembrane region" description="Helical" evidence="5">
    <location>
        <begin position="7"/>
        <end position="26"/>
    </location>
</feature>
<keyword evidence="7" id="KW-0436">Ligase</keyword>
<evidence type="ECO:0000256" key="3">
    <source>
        <dbReference type="ARBA" id="ARBA00022989"/>
    </source>
</evidence>
<feature type="transmembrane region" description="Helical" evidence="5">
    <location>
        <begin position="199"/>
        <end position="221"/>
    </location>
</feature>
<feature type="transmembrane region" description="Helical" evidence="5">
    <location>
        <begin position="80"/>
        <end position="98"/>
    </location>
</feature>
<evidence type="ECO:0000256" key="5">
    <source>
        <dbReference type="SAM" id="Phobius"/>
    </source>
</evidence>
<feature type="transmembrane region" description="Helical" evidence="5">
    <location>
        <begin position="288"/>
        <end position="310"/>
    </location>
</feature>
<dbReference type="GO" id="GO:0016874">
    <property type="term" value="F:ligase activity"/>
    <property type="evidence" value="ECO:0007669"/>
    <property type="project" value="UniProtKB-KW"/>
</dbReference>
<keyword evidence="2 5" id="KW-0812">Transmembrane</keyword>
<evidence type="ECO:0000313" key="7">
    <source>
        <dbReference type="EMBL" id="HEA22209.1"/>
    </source>
</evidence>
<proteinExistence type="predicted"/>
<dbReference type="Pfam" id="PF04932">
    <property type="entry name" value="Wzy_C"/>
    <property type="match status" value="1"/>
</dbReference>
<feature type="domain" description="O-antigen ligase-related" evidence="6">
    <location>
        <begin position="166"/>
        <end position="304"/>
    </location>
</feature>
<feature type="transmembrane region" description="Helical" evidence="5">
    <location>
        <begin position="107"/>
        <end position="125"/>
    </location>
</feature>
<dbReference type="EMBL" id="DRGL01000053">
    <property type="protein sequence ID" value="HEA22209.1"/>
    <property type="molecule type" value="Genomic_DNA"/>
</dbReference>
<dbReference type="Proteomes" id="UP000886191">
    <property type="component" value="Unassembled WGS sequence"/>
</dbReference>
<feature type="transmembrane region" description="Helical" evidence="5">
    <location>
        <begin position="325"/>
        <end position="342"/>
    </location>
</feature>